<dbReference type="SUPFAM" id="SSF109604">
    <property type="entry name" value="HD-domain/PDEase-like"/>
    <property type="match status" value="1"/>
</dbReference>
<organism evidence="3 4">
    <name type="scientific">Paenibacillus wenxiniae</name>
    <dbReference type="NCBI Taxonomy" id="1636843"/>
    <lineage>
        <taxon>Bacteria</taxon>
        <taxon>Bacillati</taxon>
        <taxon>Bacillota</taxon>
        <taxon>Bacilli</taxon>
        <taxon>Bacillales</taxon>
        <taxon>Paenibacillaceae</taxon>
        <taxon>Paenibacillus</taxon>
    </lineage>
</organism>
<reference evidence="4" key="1">
    <citation type="journal article" date="2019" name="Int. J. Syst. Evol. Microbiol.">
        <title>The Global Catalogue of Microorganisms (GCM) 10K type strain sequencing project: providing services to taxonomists for standard genome sequencing and annotation.</title>
        <authorList>
            <consortium name="The Broad Institute Genomics Platform"/>
            <consortium name="The Broad Institute Genome Sequencing Center for Infectious Disease"/>
            <person name="Wu L."/>
            <person name="Ma J."/>
        </authorList>
    </citation>
    <scope>NUCLEOTIDE SEQUENCE [LARGE SCALE GENOMIC DNA]</scope>
    <source>
        <strain evidence="4">CCUG 54950</strain>
    </source>
</reference>
<comment type="caution">
    <text evidence="3">The sequence shown here is derived from an EMBL/GenBank/DDBJ whole genome shotgun (WGS) entry which is preliminary data.</text>
</comment>
<dbReference type="Gene3D" id="1.10.3210.10">
    <property type="entry name" value="Hypothetical protein af1432"/>
    <property type="match status" value="1"/>
</dbReference>
<keyword evidence="4" id="KW-1185">Reference proteome</keyword>
<evidence type="ECO:0000313" key="4">
    <source>
        <dbReference type="Proteomes" id="UP001597233"/>
    </source>
</evidence>
<evidence type="ECO:0000259" key="2">
    <source>
        <dbReference type="PROSITE" id="PS51832"/>
    </source>
</evidence>
<dbReference type="InterPro" id="IPR037522">
    <property type="entry name" value="HD_GYP_dom"/>
</dbReference>
<dbReference type="EC" id="3.1.4.-" evidence="3"/>
<keyword evidence="3" id="KW-0378">Hydrolase</keyword>
<dbReference type="EMBL" id="JBHUEH010000010">
    <property type="protein sequence ID" value="MFD1884546.1"/>
    <property type="molecule type" value="Genomic_DNA"/>
</dbReference>
<accession>A0ABW4RE64</accession>
<dbReference type="PROSITE" id="PS51832">
    <property type="entry name" value="HD_GYP"/>
    <property type="match status" value="1"/>
</dbReference>
<evidence type="ECO:0000259" key="1">
    <source>
        <dbReference type="PROSITE" id="PS51831"/>
    </source>
</evidence>
<feature type="domain" description="HD" evidence="1">
    <location>
        <begin position="127"/>
        <end position="242"/>
    </location>
</feature>
<dbReference type="CDD" id="cd00077">
    <property type="entry name" value="HDc"/>
    <property type="match status" value="1"/>
</dbReference>
<dbReference type="PANTHER" id="PTHR43155">
    <property type="entry name" value="CYCLIC DI-GMP PHOSPHODIESTERASE PA4108-RELATED"/>
    <property type="match status" value="1"/>
</dbReference>
<dbReference type="InterPro" id="IPR003607">
    <property type="entry name" value="HD/PDEase_dom"/>
</dbReference>
<sequence>MRYVSIDNVETGQYLGKAIYSGNGTILLSAGVQLTVFMINTLNRIGVTMLYVQDEQYDDIELVEILSETTKQQIISEMSDTLDALRSGKEWSPSRISKSVDQLLEDVIGSREVQVQLTEIKTADNAAYMHAMNVCLLSSIIGMNIGLNRDQLWELGVGALLHDIGKLGGSDMLDQIPGSKMHHTWRGFELLKSRREFNLMIAHIALQHHERLDGSGQPRGLPGEEIHRYARIVAIANMYDNLITTKEHGGKGLLPHEACEEMMALSETTLDRELLVEFNRIVSIYPNGTGVRLSTRESGVVVRQHRGLPGRPVVRIVNGSGDAIEIKEIDLASATTVFIEAVMN</sequence>
<dbReference type="Proteomes" id="UP001597233">
    <property type="component" value="Unassembled WGS sequence"/>
</dbReference>
<gene>
    <name evidence="3" type="ORF">ACFSC9_03340</name>
</gene>
<name>A0ABW4RE64_9BACL</name>
<dbReference type="Pfam" id="PF13487">
    <property type="entry name" value="HD_5"/>
    <property type="match status" value="1"/>
</dbReference>
<dbReference type="RefSeq" id="WP_347324198.1">
    <property type="nucleotide sequence ID" value="NZ_JBCGUH010000003.1"/>
</dbReference>
<dbReference type="InterPro" id="IPR006674">
    <property type="entry name" value="HD_domain"/>
</dbReference>
<dbReference type="GO" id="GO:0016787">
    <property type="term" value="F:hydrolase activity"/>
    <property type="evidence" value="ECO:0007669"/>
    <property type="project" value="UniProtKB-KW"/>
</dbReference>
<dbReference type="PROSITE" id="PS51831">
    <property type="entry name" value="HD"/>
    <property type="match status" value="1"/>
</dbReference>
<protein>
    <submittedName>
        <fullName evidence="3">HD-GYP domain-containing protein</fullName>
        <ecNumber evidence="3">3.1.4.-</ecNumber>
    </submittedName>
</protein>
<dbReference type="PANTHER" id="PTHR43155:SF2">
    <property type="entry name" value="CYCLIC DI-GMP PHOSPHODIESTERASE PA4108"/>
    <property type="match status" value="1"/>
</dbReference>
<proteinExistence type="predicted"/>
<evidence type="ECO:0000313" key="3">
    <source>
        <dbReference type="EMBL" id="MFD1884546.1"/>
    </source>
</evidence>
<feature type="domain" description="HD-GYP" evidence="2">
    <location>
        <begin position="105"/>
        <end position="294"/>
    </location>
</feature>